<sequence length="119" mass="13291">MSHHAQATVASVVPSFRLSTEQLEQARKLREAASEMDAAFDSLSGILYMIELAESCYGDPKQFHEQLMYALRGCQQIATAKRDESTGWLIREFLDSVIREHEADEAAAESTERAGRRAA</sequence>
<dbReference type="Proteomes" id="UP001144050">
    <property type="component" value="Unassembled WGS sequence"/>
</dbReference>
<reference evidence="1" key="1">
    <citation type="submission" date="2021-09" db="EMBL/GenBank/DDBJ databases">
        <title>Genomic analysis of Ralstonia spp.</title>
        <authorList>
            <person name="Aburjaile F."/>
            <person name="Ariute J.C."/>
            <person name="Pais A.K.L."/>
            <person name="Albuquerque G.M.R."/>
            <person name="Silva A.M.F."/>
            <person name="Brenig B."/>
            <person name="Azevedo V."/>
            <person name="Matiuzzi M."/>
            <person name="Ramos R."/>
            <person name="Goes-Neto A."/>
            <person name="Soares S."/>
            <person name="Iseppon A.M.B."/>
            <person name="Souza E."/>
            <person name="Gama M."/>
        </authorList>
    </citation>
    <scope>NUCLEOTIDE SEQUENCE</scope>
    <source>
        <strain evidence="1">CCRMRs91</strain>
    </source>
</reference>
<comment type="caution">
    <text evidence="1">The sequence shown here is derived from an EMBL/GenBank/DDBJ whole genome shotgun (WGS) entry which is preliminary data.</text>
</comment>
<name>A0AAW5ZPS4_RALSL</name>
<evidence type="ECO:0000313" key="2">
    <source>
        <dbReference type="Proteomes" id="UP001144050"/>
    </source>
</evidence>
<protein>
    <submittedName>
        <fullName evidence="1">Uncharacterized protein</fullName>
    </submittedName>
</protein>
<dbReference type="RefSeq" id="WP_271656605.1">
    <property type="nucleotide sequence ID" value="NZ_JAIVFG010000016.1"/>
</dbReference>
<organism evidence="1 2">
    <name type="scientific">Ralstonia solanacearum</name>
    <name type="common">Pseudomonas solanacearum</name>
    <dbReference type="NCBI Taxonomy" id="305"/>
    <lineage>
        <taxon>Bacteria</taxon>
        <taxon>Pseudomonadati</taxon>
        <taxon>Pseudomonadota</taxon>
        <taxon>Betaproteobacteria</taxon>
        <taxon>Burkholderiales</taxon>
        <taxon>Burkholderiaceae</taxon>
        <taxon>Ralstonia</taxon>
        <taxon>Ralstonia solanacearum species complex</taxon>
    </lineage>
</organism>
<gene>
    <name evidence="1" type="ORF">LBW59_11800</name>
</gene>
<accession>A0AAW5ZPS4</accession>
<dbReference type="AlphaFoldDB" id="A0AAW5ZPS4"/>
<dbReference type="EMBL" id="JAIVFG010000016">
    <property type="protein sequence ID" value="MDB0571453.1"/>
    <property type="molecule type" value="Genomic_DNA"/>
</dbReference>
<proteinExistence type="predicted"/>
<evidence type="ECO:0000313" key="1">
    <source>
        <dbReference type="EMBL" id="MDB0571453.1"/>
    </source>
</evidence>